<evidence type="ECO:0000256" key="1">
    <source>
        <dbReference type="SAM" id="Phobius"/>
    </source>
</evidence>
<gene>
    <name evidence="2" type="ORF">C4544_02685</name>
</gene>
<feature type="transmembrane region" description="Helical" evidence="1">
    <location>
        <begin position="65"/>
        <end position="82"/>
    </location>
</feature>
<dbReference type="Proteomes" id="UP000285655">
    <property type="component" value="Unassembled WGS sequence"/>
</dbReference>
<dbReference type="EMBL" id="QZJW01000019">
    <property type="protein sequence ID" value="RJO61400.1"/>
    <property type="molecule type" value="Genomic_DNA"/>
</dbReference>
<dbReference type="AlphaFoldDB" id="A0A419DEB5"/>
<comment type="caution">
    <text evidence="2">The sequence shown here is derived from an EMBL/GenBank/DDBJ whole genome shotgun (WGS) entry which is preliminary data.</text>
</comment>
<reference evidence="2 3" key="1">
    <citation type="journal article" date="2017" name="ISME J.">
        <title>Energy and carbon metabolisms in a deep terrestrial subsurface fluid microbial community.</title>
        <authorList>
            <person name="Momper L."/>
            <person name="Jungbluth S.P."/>
            <person name="Lee M.D."/>
            <person name="Amend J.P."/>
        </authorList>
    </citation>
    <scope>NUCLEOTIDE SEQUENCE [LARGE SCALE GENOMIC DNA]</scope>
    <source>
        <strain evidence="2">SURF_29</strain>
    </source>
</reference>
<organism evidence="2 3">
    <name type="scientific">candidate division WS5 bacterium</name>
    <dbReference type="NCBI Taxonomy" id="2093353"/>
    <lineage>
        <taxon>Bacteria</taxon>
        <taxon>candidate division WS5</taxon>
    </lineage>
</organism>
<evidence type="ECO:0000313" key="3">
    <source>
        <dbReference type="Proteomes" id="UP000285655"/>
    </source>
</evidence>
<keyword evidence="1" id="KW-0812">Transmembrane</keyword>
<name>A0A419DEB5_9BACT</name>
<keyword evidence="1" id="KW-1133">Transmembrane helix</keyword>
<keyword evidence="1" id="KW-0472">Membrane</keyword>
<evidence type="ECO:0000313" key="2">
    <source>
        <dbReference type="EMBL" id="RJO61400.1"/>
    </source>
</evidence>
<protein>
    <submittedName>
        <fullName evidence="2">Uncharacterized protein</fullName>
    </submittedName>
</protein>
<proteinExistence type="predicted"/>
<sequence length="99" mass="11112">MKKWPKILLIAFLVLNITGGTVLGIRDYLEEREAKKMFTSFYSETQVKGAYDKKGDNLLAYASKAAYVLPFLVAGGIFYSALRKKKVSKTDDNKKGNLL</sequence>
<accession>A0A419DEB5</accession>